<feature type="region of interest" description="Disordered" evidence="13">
    <location>
        <begin position="497"/>
        <end position="534"/>
    </location>
</feature>
<feature type="compositionally biased region" description="Polar residues" evidence="13">
    <location>
        <begin position="1"/>
        <end position="14"/>
    </location>
</feature>
<evidence type="ECO:0000256" key="10">
    <source>
        <dbReference type="ARBA" id="ARBA00047899"/>
    </source>
</evidence>
<evidence type="ECO:0000259" key="14">
    <source>
        <dbReference type="PROSITE" id="PS50011"/>
    </source>
</evidence>
<evidence type="ECO:0000256" key="5">
    <source>
        <dbReference type="ARBA" id="ARBA00022553"/>
    </source>
</evidence>
<comment type="subcellular location">
    <subcellularLocation>
        <location evidence="1">Bud neck</location>
    </subcellularLocation>
</comment>
<comment type="similarity">
    <text evidence="2">Belongs to the protein kinase superfamily. CAMK Ser/Thr protein kinase family. NIM1 subfamily.</text>
</comment>
<evidence type="ECO:0000256" key="2">
    <source>
        <dbReference type="ARBA" id="ARBA00010791"/>
    </source>
</evidence>
<keyword evidence="4" id="KW-0723">Serine/threonine-protein kinase</keyword>
<dbReference type="GO" id="GO:0035556">
    <property type="term" value="P:intracellular signal transduction"/>
    <property type="evidence" value="ECO:0007669"/>
    <property type="project" value="TreeGrafter"/>
</dbReference>
<dbReference type="PROSITE" id="PS00107">
    <property type="entry name" value="PROTEIN_KINASE_ATP"/>
    <property type="match status" value="1"/>
</dbReference>
<dbReference type="FunFam" id="1.10.510.10:FF:000394">
    <property type="entry name" value="Serine/threonine-protein kinase HSL1"/>
    <property type="match status" value="1"/>
</dbReference>
<evidence type="ECO:0000256" key="12">
    <source>
        <dbReference type="PROSITE-ProRule" id="PRU10141"/>
    </source>
</evidence>
<feature type="domain" description="Protein kinase" evidence="14">
    <location>
        <begin position="25"/>
        <end position="290"/>
    </location>
</feature>
<dbReference type="Proteomes" id="UP000467700">
    <property type="component" value="Unassembled WGS sequence"/>
</dbReference>
<evidence type="ECO:0000256" key="9">
    <source>
        <dbReference type="ARBA" id="ARBA00022840"/>
    </source>
</evidence>
<dbReference type="InterPro" id="IPR011009">
    <property type="entry name" value="Kinase-like_dom_sf"/>
</dbReference>
<feature type="region of interest" description="Disordered" evidence="13">
    <location>
        <begin position="373"/>
        <end position="450"/>
    </location>
</feature>
<dbReference type="Pfam" id="PF00069">
    <property type="entry name" value="Pkinase"/>
    <property type="match status" value="1"/>
</dbReference>
<dbReference type="PROSITE" id="PS50011">
    <property type="entry name" value="PROTEIN_KINASE_DOM"/>
    <property type="match status" value="1"/>
</dbReference>
<dbReference type="PANTHER" id="PTHR24346">
    <property type="entry name" value="MAP/MICROTUBULE AFFINITY-REGULATING KINASE"/>
    <property type="match status" value="1"/>
</dbReference>
<evidence type="ECO:0000256" key="13">
    <source>
        <dbReference type="SAM" id="MobiDB-lite"/>
    </source>
</evidence>
<feature type="region of interest" description="Disordered" evidence="13">
    <location>
        <begin position="610"/>
        <end position="633"/>
    </location>
</feature>
<evidence type="ECO:0000313" key="16">
    <source>
        <dbReference type="Proteomes" id="UP000467700"/>
    </source>
</evidence>
<dbReference type="InterPro" id="IPR008271">
    <property type="entry name" value="Ser/Thr_kinase_AS"/>
</dbReference>
<dbReference type="SMART" id="SM00220">
    <property type="entry name" value="S_TKc"/>
    <property type="match status" value="1"/>
</dbReference>
<comment type="catalytic activity">
    <reaction evidence="11">
        <text>L-seryl-[protein] + ATP = O-phospho-L-seryl-[protein] + ADP + H(+)</text>
        <dbReference type="Rhea" id="RHEA:17989"/>
        <dbReference type="Rhea" id="RHEA-COMP:9863"/>
        <dbReference type="Rhea" id="RHEA-COMP:11604"/>
        <dbReference type="ChEBI" id="CHEBI:15378"/>
        <dbReference type="ChEBI" id="CHEBI:29999"/>
        <dbReference type="ChEBI" id="CHEBI:30616"/>
        <dbReference type="ChEBI" id="CHEBI:83421"/>
        <dbReference type="ChEBI" id="CHEBI:456216"/>
        <dbReference type="EC" id="2.7.11.1"/>
    </reaction>
</comment>
<dbReference type="GO" id="GO:0005940">
    <property type="term" value="C:septin ring"/>
    <property type="evidence" value="ECO:0007669"/>
    <property type="project" value="UniProtKB-ARBA"/>
</dbReference>
<dbReference type="PROSITE" id="PS00108">
    <property type="entry name" value="PROTEIN_KINASE_ST"/>
    <property type="match status" value="1"/>
</dbReference>
<keyword evidence="5" id="KW-0597">Phosphoprotein</keyword>
<proteinExistence type="inferred from homology"/>
<feature type="compositionally biased region" description="Low complexity" evidence="13">
    <location>
        <begin position="500"/>
        <end position="509"/>
    </location>
</feature>
<reference evidence="15 16" key="1">
    <citation type="submission" date="2020-01" db="EMBL/GenBank/DDBJ databases">
        <authorList>
            <person name="Gupta K D."/>
        </authorList>
    </citation>
    <scope>NUCLEOTIDE SEQUENCE [LARGE SCALE GENOMIC DNA]</scope>
</reference>
<name>A0A8S0XKM8_CYCAE</name>
<sequence>MTDLQSPFSMQPPKQSHDPKMIGLWKVGRTLGKGFSGHVRIARHSKTGQYAAIKIISKSSLGSRVSLNRLPDEVEHNLLAVEREIVVMKLIDHPNIMKLYDVWETSSSLYLILEYVQGGELFEYLCSKGRRPTSEALGYFQQIICAVDYCHRFNIAHRDLKLENILIDQDSNIKVADFGMAAWQDSARGNLLRTSCGSPHYAAPEVISGKPYNGATADIWSCGIILYALLAAKLPFDDDDCPALLQKISVGRFDMPTDIEPRAQDLILRMLTTDVKKRITMPEIMRHPFFLSQPLKNPKSMSSGLKIDSIAHPIRSQSAIDPDIFANLRTLWHGTQDEELMDALMNPERNWQKGIYHLLLNYRKKHAEVRQESEELRAKMERRKSKRAEKAAKAIERSLPPRDGPPTPRRARDRGMKRSTSDASSTRNETAPIPPLISLSVPSPERPTRANSPAAIAVGMELPVITAPELEDEKIQVFFQQIANHLNVLRAKTNSMDANSRSSSPAPASELGVFPPALKLPEIPTMPTSSPRRDMEVAQTSTPLRKTPNGTRPLSVQKSRLPRPIITTFDAADKENKARITEADLIHRRSPLTPHSMTMGDNKRLQVFDSTPAPVSRKPSKLKKKRYSTSPVSPMFSDAGSSFTGSPTGSCGPPKRSWLDNVFKFKTATYNLLSRYDVHTTRSECRRLLVEMDMLVSLEDSEKLGVLKCRSHDVKDPNNAYGQAAKSVKFRVEMQWPTPQLCHDGFLVSLLLVQEKGSLDTFKGVYDQLVRKWTLGDQTTSSSMISGAPSSTNAVGG</sequence>
<accession>A0A8S0XKM8</accession>
<feature type="compositionally biased region" description="Basic and acidic residues" evidence="13">
    <location>
        <begin position="388"/>
        <end position="400"/>
    </location>
</feature>
<comment type="caution">
    <text evidence="15">The sequence shown here is derived from an EMBL/GenBank/DDBJ whole genome shotgun (WGS) entry which is preliminary data.</text>
</comment>
<gene>
    <name evidence="15" type="ORF">AAE3_LOCUS7464</name>
</gene>
<dbReference type="EC" id="2.7.11.1" evidence="3"/>
<keyword evidence="7 12" id="KW-0547">Nucleotide-binding</keyword>
<dbReference type="OrthoDB" id="193931at2759"/>
<evidence type="ECO:0000256" key="4">
    <source>
        <dbReference type="ARBA" id="ARBA00022527"/>
    </source>
</evidence>
<dbReference type="GO" id="GO:0004674">
    <property type="term" value="F:protein serine/threonine kinase activity"/>
    <property type="evidence" value="ECO:0007669"/>
    <property type="project" value="UniProtKB-KW"/>
</dbReference>
<evidence type="ECO:0000256" key="11">
    <source>
        <dbReference type="ARBA" id="ARBA00048679"/>
    </source>
</evidence>
<feature type="region of interest" description="Disordered" evidence="13">
    <location>
        <begin position="1"/>
        <end position="20"/>
    </location>
</feature>
<evidence type="ECO:0000313" key="15">
    <source>
        <dbReference type="EMBL" id="CAA7265113.1"/>
    </source>
</evidence>
<dbReference type="GO" id="GO:0005524">
    <property type="term" value="F:ATP binding"/>
    <property type="evidence" value="ECO:0007669"/>
    <property type="project" value="UniProtKB-UniRule"/>
</dbReference>
<keyword evidence="8" id="KW-0418">Kinase</keyword>
<keyword evidence="16" id="KW-1185">Reference proteome</keyword>
<dbReference type="InterPro" id="IPR017441">
    <property type="entry name" value="Protein_kinase_ATP_BS"/>
</dbReference>
<dbReference type="GO" id="GO:0005935">
    <property type="term" value="C:cellular bud neck"/>
    <property type="evidence" value="ECO:0007669"/>
    <property type="project" value="UniProtKB-SubCell"/>
</dbReference>
<protein>
    <recommendedName>
        <fullName evidence="3">non-specific serine/threonine protein kinase</fullName>
        <ecNumber evidence="3">2.7.11.1</ecNumber>
    </recommendedName>
</protein>
<organism evidence="15 16">
    <name type="scientific">Cyclocybe aegerita</name>
    <name type="common">Black poplar mushroom</name>
    <name type="synonym">Agrocybe aegerita</name>
    <dbReference type="NCBI Taxonomy" id="1973307"/>
    <lineage>
        <taxon>Eukaryota</taxon>
        <taxon>Fungi</taxon>
        <taxon>Dikarya</taxon>
        <taxon>Basidiomycota</taxon>
        <taxon>Agaricomycotina</taxon>
        <taxon>Agaricomycetes</taxon>
        <taxon>Agaricomycetidae</taxon>
        <taxon>Agaricales</taxon>
        <taxon>Agaricineae</taxon>
        <taxon>Bolbitiaceae</taxon>
        <taxon>Cyclocybe</taxon>
    </lineage>
</organism>
<dbReference type="CDD" id="cd14081">
    <property type="entry name" value="STKc_BRSK1_2"/>
    <property type="match status" value="1"/>
</dbReference>
<keyword evidence="6" id="KW-0808">Transferase</keyword>
<evidence type="ECO:0000256" key="7">
    <source>
        <dbReference type="ARBA" id="ARBA00022741"/>
    </source>
</evidence>
<dbReference type="SUPFAM" id="SSF56112">
    <property type="entry name" value="Protein kinase-like (PK-like)"/>
    <property type="match status" value="1"/>
</dbReference>
<evidence type="ECO:0000256" key="1">
    <source>
        <dbReference type="ARBA" id="ARBA00004266"/>
    </source>
</evidence>
<feature type="binding site" evidence="12">
    <location>
        <position position="54"/>
    </location>
    <ligand>
        <name>ATP</name>
        <dbReference type="ChEBI" id="CHEBI:30616"/>
    </ligand>
</feature>
<evidence type="ECO:0000256" key="6">
    <source>
        <dbReference type="ARBA" id="ARBA00022679"/>
    </source>
</evidence>
<comment type="catalytic activity">
    <reaction evidence="10">
        <text>L-threonyl-[protein] + ATP = O-phospho-L-threonyl-[protein] + ADP + H(+)</text>
        <dbReference type="Rhea" id="RHEA:46608"/>
        <dbReference type="Rhea" id="RHEA-COMP:11060"/>
        <dbReference type="Rhea" id="RHEA-COMP:11605"/>
        <dbReference type="ChEBI" id="CHEBI:15378"/>
        <dbReference type="ChEBI" id="CHEBI:30013"/>
        <dbReference type="ChEBI" id="CHEBI:30616"/>
        <dbReference type="ChEBI" id="CHEBI:61977"/>
        <dbReference type="ChEBI" id="CHEBI:456216"/>
        <dbReference type="EC" id="2.7.11.1"/>
    </reaction>
</comment>
<dbReference type="AlphaFoldDB" id="A0A8S0XKM8"/>
<dbReference type="Gene3D" id="1.10.510.10">
    <property type="entry name" value="Transferase(Phosphotransferase) domain 1"/>
    <property type="match status" value="1"/>
</dbReference>
<dbReference type="EMBL" id="CACVBS010000047">
    <property type="protein sequence ID" value="CAA7265113.1"/>
    <property type="molecule type" value="Genomic_DNA"/>
</dbReference>
<dbReference type="PANTHER" id="PTHR24346:SF110">
    <property type="entry name" value="NON-SPECIFIC SERINE_THREONINE PROTEIN KINASE"/>
    <property type="match status" value="1"/>
</dbReference>
<dbReference type="InterPro" id="IPR000719">
    <property type="entry name" value="Prot_kinase_dom"/>
</dbReference>
<evidence type="ECO:0000256" key="8">
    <source>
        <dbReference type="ARBA" id="ARBA00022777"/>
    </source>
</evidence>
<feature type="compositionally biased region" description="Basic residues" evidence="13">
    <location>
        <begin position="618"/>
        <end position="627"/>
    </location>
</feature>
<keyword evidence="9 12" id="KW-0067">ATP-binding</keyword>
<evidence type="ECO:0000256" key="3">
    <source>
        <dbReference type="ARBA" id="ARBA00012513"/>
    </source>
</evidence>